<feature type="transmembrane region" description="Helical" evidence="8">
    <location>
        <begin position="171"/>
        <end position="190"/>
    </location>
</feature>
<protein>
    <recommendedName>
        <fullName evidence="10">Major facilitator superfamily (MFS) profile domain-containing protein</fullName>
    </recommendedName>
</protein>
<feature type="transmembrane region" description="Helical" evidence="8">
    <location>
        <begin position="241"/>
        <end position="258"/>
    </location>
</feature>
<proteinExistence type="predicted"/>
<keyword evidence="6" id="KW-0325">Glycoprotein</keyword>
<evidence type="ECO:0000313" key="12">
    <source>
        <dbReference type="Proteomes" id="UP000799438"/>
    </source>
</evidence>
<evidence type="ECO:0000256" key="1">
    <source>
        <dbReference type="ARBA" id="ARBA00004141"/>
    </source>
</evidence>
<feature type="transmembrane region" description="Helical" evidence="8">
    <location>
        <begin position="318"/>
        <end position="338"/>
    </location>
</feature>
<evidence type="ECO:0000256" key="4">
    <source>
        <dbReference type="ARBA" id="ARBA00022989"/>
    </source>
</evidence>
<feature type="chain" id="PRO_5025620517" description="Major facilitator superfamily (MFS) profile domain-containing protein" evidence="9">
    <location>
        <begin position="26"/>
        <end position="570"/>
    </location>
</feature>
<dbReference type="Pfam" id="PF07690">
    <property type="entry name" value="MFS_1"/>
    <property type="match status" value="1"/>
</dbReference>
<keyword evidence="3 8" id="KW-0812">Transmembrane</keyword>
<dbReference type="Gene3D" id="1.20.1720.10">
    <property type="entry name" value="Multidrug resistance protein D"/>
    <property type="match status" value="1"/>
</dbReference>
<dbReference type="CDD" id="cd17502">
    <property type="entry name" value="MFS_Azr1_MDR_like"/>
    <property type="match status" value="1"/>
</dbReference>
<feature type="transmembrane region" description="Helical" evidence="8">
    <location>
        <begin position="83"/>
        <end position="101"/>
    </location>
</feature>
<feature type="transmembrane region" description="Helical" evidence="8">
    <location>
        <begin position="279"/>
        <end position="298"/>
    </location>
</feature>
<keyword evidence="5 8" id="KW-0472">Membrane</keyword>
<dbReference type="PANTHER" id="PTHR23501">
    <property type="entry name" value="MAJOR FACILITATOR SUPERFAMILY"/>
    <property type="match status" value="1"/>
</dbReference>
<keyword evidence="4 8" id="KW-1133">Transmembrane helix</keyword>
<dbReference type="GO" id="GO:0022857">
    <property type="term" value="F:transmembrane transporter activity"/>
    <property type="evidence" value="ECO:0007669"/>
    <property type="project" value="InterPro"/>
</dbReference>
<evidence type="ECO:0000313" key="11">
    <source>
        <dbReference type="EMBL" id="KAF2136065.1"/>
    </source>
</evidence>
<feature type="transmembrane region" description="Helical" evidence="8">
    <location>
        <begin position="345"/>
        <end position="362"/>
    </location>
</feature>
<dbReference type="PRINTS" id="PR01036">
    <property type="entry name" value="TCRTETB"/>
</dbReference>
<accession>A0A6A6AYL8</accession>
<feature type="domain" description="Major facilitator superfamily (MFS) profile" evidence="10">
    <location>
        <begin position="18"/>
        <end position="508"/>
    </location>
</feature>
<feature type="transmembrane region" description="Helical" evidence="8">
    <location>
        <begin position="404"/>
        <end position="430"/>
    </location>
</feature>
<feature type="region of interest" description="Disordered" evidence="7">
    <location>
        <begin position="521"/>
        <end position="570"/>
    </location>
</feature>
<feature type="signal peptide" evidence="9">
    <location>
        <begin position="1"/>
        <end position="25"/>
    </location>
</feature>
<dbReference type="Proteomes" id="UP000799438">
    <property type="component" value="Unassembled WGS sequence"/>
</dbReference>
<sequence>MPPPLPQTASRGWRFWAVFPPLCVATLLAAMEGTVTSTALPSIVGELHSGNNYVWILNGYLLTSTAFQPFYGQFAGVFGRRWPTMFAVAVFTLGSGISGGAKSTTMLIAGRVVQGIGGGGVSVMTQIIISDLVSVRERGKYMGIIFATFGIGTTIGPVLGGVIVQHDAWRWVFWLNLPIGGVTLLLQFFFLQVAYRKRFTLKEKLGQIDWVGNFILIGSVIAILIALSWADTRYPWSSPHVIAPLVIGFVGTVCFHVYEASKFCVQPTIPSRVFGNRTSATALVLTFGQSMLTFWRIYFLPVYFQAVRLVSPSRSGVLLLPTVTVGVPVAIVAGRLLTNYGRYKALHLGGFALMTLAAGLYIRFDASSSLAEVVVYQILAGLGTGCVLTTLLPAVQAGLSQADVAVATSTWGFIRSYGSIWGIAIPAAIFNNRFSHLLYRVENAQARAELGGGRGYSHIDGSYIRTLPAGDEQQVLDVYTASLKVVWEVALAFSIAFFLLVFLEKQIKLRTTINSDYGLKEKKKQQTDKEAGEKGLGKGKAGEDADLEAVKATKAHAAPPEQAVSGHGDS</sequence>
<keyword evidence="12" id="KW-1185">Reference proteome</keyword>
<evidence type="ECO:0000256" key="8">
    <source>
        <dbReference type="SAM" id="Phobius"/>
    </source>
</evidence>
<evidence type="ECO:0000256" key="6">
    <source>
        <dbReference type="ARBA" id="ARBA00023180"/>
    </source>
</evidence>
<comment type="subcellular location">
    <subcellularLocation>
        <location evidence="1">Membrane</location>
        <topology evidence="1">Multi-pass membrane protein</topology>
    </subcellularLocation>
</comment>
<reference evidence="11" key="1">
    <citation type="journal article" date="2020" name="Stud. Mycol.">
        <title>101 Dothideomycetes genomes: a test case for predicting lifestyles and emergence of pathogens.</title>
        <authorList>
            <person name="Haridas S."/>
            <person name="Albert R."/>
            <person name="Binder M."/>
            <person name="Bloem J."/>
            <person name="Labutti K."/>
            <person name="Salamov A."/>
            <person name="Andreopoulos B."/>
            <person name="Baker S."/>
            <person name="Barry K."/>
            <person name="Bills G."/>
            <person name="Bluhm B."/>
            <person name="Cannon C."/>
            <person name="Castanera R."/>
            <person name="Culley D."/>
            <person name="Daum C."/>
            <person name="Ezra D."/>
            <person name="Gonzalez J."/>
            <person name="Henrissat B."/>
            <person name="Kuo A."/>
            <person name="Liang C."/>
            <person name="Lipzen A."/>
            <person name="Lutzoni F."/>
            <person name="Magnuson J."/>
            <person name="Mondo S."/>
            <person name="Nolan M."/>
            <person name="Ohm R."/>
            <person name="Pangilinan J."/>
            <person name="Park H.-J."/>
            <person name="Ramirez L."/>
            <person name="Alfaro M."/>
            <person name="Sun H."/>
            <person name="Tritt A."/>
            <person name="Yoshinaga Y."/>
            <person name="Zwiers L.-H."/>
            <person name="Turgeon B."/>
            <person name="Goodwin S."/>
            <person name="Spatafora J."/>
            <person name="Crous P."/>
            <person name="Grigoriev I."/>
        </authorList>
    </citation>
    <scope>NUCLEOTIDE SEQUENCE</scope>
    <source>
        <strain evidence="11">CBS 121167</strain>
    </source>
</reference>
<feature type="compositionally biased region" description="Basic and acidic residues" evidence="7">
    <location>
        <begin position="521"/>
        <end position="551"/>
    </location>
</feature>
<dbReference type="GO" id="GO:0005886">
    <property type="term" value="C:plasma membrane"/>
    <property type="evidence" value="ECO:0007669"/>
    <property type="project" value="TreeGrafter"/>
</dbReference>
<name>A0A6A6AYL8_9PEZI</name>
<feature type="transmembrane region" description="Helical" evidence="8">
    <location>
        <begin position="107"/>
        <end position="129"/>
    </location>
</feature>
<dbReference type="PANTHER" id="PTHR23501:SF187">
    <property type="entry name" value="MAJOR FACILITATOR SUPERFAMILY (MFS) PROFILE DOMAIN-CONTAINING PROTEIN"/>
    <property type="match status" value="1"/>
</dbReference>
<dbReference type="GeneID" id="54295140"/>
<dbReference type="Gene3D" id="1.20.1250.20">
    <property type="entry name" value="MFS general substrate transporter like domains"/>
    <property type="match status" value="1"/>
</dbReference>
<feature type="transmembrane region" description="Helical" evidence="8">
    <location>
        <begin position="141"/>
        <end position="165"/>
    </location>
</feature>
<feature type="transmembrane region" description="Helical" evidence="8">
    <location>
        <begin position="210"/>
        <end position="229"/>
    </location>
</feature>
<dbReference type="AlphaFoldDB" id="A0A6A6AYL8"/>
<evidence type="ECO:0000259" key="10">
    <source>
        <dbReference type="PROSITE" id="PS50850"/>
    </source>
</evidence>
<keyword evidence="9" id="KW-0732">Signal</keyword>
<dbReference type="InterPro" id="IPR011701">
    <property type="entry name" value="MFS"/>
</dbReference>
<dbReference type="RefSeq" id="XP_033391783.1">
    <property type="nucleotide sequence ID" value="XM_033537644.1"/>
</dbReference>
<dbReference type="InterPro" id="IPR020846">
    <property type="entry name" value="MFS_dom"/>
</dbReference>
<evidence type="ECO:0000256" key="2">
    <source>
        <dbReference type="ARBA" id="ARBA00022448"/>
    </source>
</evidence>
<keyword evidence="2" id="KW-0813">Transport</keyword>
<evidence type="ECO:0000256" key="3">
    <source>
        <dbReference type="ARBA" id="ARBA00022692"/>
    </source>
</evidence>
<dbReference type="InterPro" id="IPR036259">
    <property type="entry name" value="MFS_trans_sf"/>
</dbReference>
<organism evidence="11 12">
    <name type="scientific">Aplosporella prunicola CBS 121167</name>
    <dbReference type="NCBI Taxonomy" id="1176127"/>
    <lineage>
        <taxon>Eukaryota</taxon>
        <taxon>Fungi</taxon>
        <taxon>Dikarya</taxon>
        <taxon>Ascomycota</taxon>
        <taxon>Pezizomycotina</taxon>
        <taxon>Dothideomycetes</taxon>
        <taxon>Dothideomycetes incertae sedis</taxon>
        <taxon>Botryosphaeriales</taxon>
        <taxon>Aplosporellaceae</taxon>
        <taxon>Aplosporella</taxon>
    </lineage>
</organism>
<evidence type="ECO:0000256" key="9">
    <source>
        <dbReference type="SAM" id="SignalP"/>
    </source>
</evidence>
<dbReference type="PROSITE" id="PS50850">
    <property type="entry name" value="MFS"/>
    <property type="match status" value="1"/>
</dbReference>
<dbReference type="SUPFAM" id="SSF103473">
    <property type="entry name" value="MFS general substrate transporter"/>
    <property type="match status" value="1"/>
</dbReference>
<dbReference type="OrthoDB" id="10021397at2759"/>
<feature type="transmembrane region" description="Helical" evidence="8">
    <location>
        <begin position="53"/>
        <end position="71"/>
    </location>
</feature>
<feature type="transmembrane region" description="Helical" evidence="8">
    <location>
        <begin position="485"/>
        <end position="503"/>
    </location>
</feature>
<dbReference type="EMBL" id="ML995536">
    <property type="protein sequence ID" value="KAF2136065.1"/>
    <property type="molecule type" value="Genomic_DNA"/>
</dbReference>
<feature type="transmembrane region" description="Helical" evidence="8">
    <location>
        <begin position="374"/>
        <end position="392"/>
    </location>
</feature>
<gene>
    <name evidence="11" type="ORF">K452DRAFT_238184</name>
</gene>
<evidence type="ECO:0000256" key="7">
    <source>
        <dbReference type="SAM" id="MobiDB-lite"/>
    </source>
</evidence>
<evidence type="ECO:0000256" key="5">
    <source>
        <dbReference type="ARBA" id="ARBA00023136"/>
    </source>
</evidence>